<sequence length="212" mass="22781">MTDDNILDTINKKTAAQNRQFLSARHYPSGNIVLQTNPTTSADQGAALAMEIAAALDSITIESRSIRANSRWTSFVNKLESHGSGTIIVSFPGKIENLGISTIALFNRRCRFEKALPSSRNTQCHKCQQYGHRQTHCQKDPKCGVCAAAHATTSPTGTTPLCTGGAKCNHTPIRCANCQLGPAGNHKAKDRSCPTRAKAFLNRGTGSNTALQ</sequence>
<proteinExistence type="predicted"/>
<accession>A0ABR3G566</accession>
<organism evidence="1 2">
    <name type="scientific">Discina gigas</name>
    <dbReference type="NCBI Taxonomy" id="1032678"/>
    <lineage>
        <taxon>Eukaryota</taxon>
        <taxon>Fungi</taxon>
        <taxon>Dikarya</taxon>
        <taxon>Ascomycota</taxon>
        <taxon>Pezizomycotina</taxon>
        <taxon>Pezizomycetes</taxon>
        <taxon>Pezizales</taxon>
        <taxon>Discinaceae</taxon>
        <taxon>Discina</taxon>
    </lineage>
</organism>
<gene>
    <name evidence="1" type="ORF">Q9L58_010060</name>
</gene>
<comment type="caution">
    <text evidence="1">The sequence shown here is derived from an EMBL/GenBank/DDBJ whole genome shotgun (WGS) entry which is preliminary data.</text>
</comment>
<evidence type="ECO:0000313" key="2">
    <source>
        <dbReference type="Proteomes" id="UP001447188"/>
    </source>
</evidence>
<keyword evidence="2" id="KW-1185">Reference proteome</keyword>
<name>A0ABR3G566_9PEZI</name>
<dbReference type="Proteomes" id="UP001447188">
    <property type="component" value="Unassembled WGS sequence"/>
</dbReference>
<reference evidence="1 2" key="1">
    <citation type="submission" date="2024-02" db="EMBL/GenBank/DDBJ databases">
        <title>Discinaceae phylogenomics.</title>
        <authorList>
            <person name="Dirks A.C."/>
            <person name="James T.Y."/>
        </authorList>
    </citation>
    <scope>NUCLEOTIDE SEQUENCE [LARGE SCALE GENOMIC DNA]</scope>
    <source>
        <strain evidence="1 2">ACD0624</strain>
    </source>
</reference>
<dbReference type="EMBL" id="JBBBZM010000303">
    <property type="protein sequence ID" value="KAL0631086.1"/>
    <property type="molecule type" value="Genomic_DNA"/>
</dbReference>
<protein>
    <recommendedName>
        <fullName evidence="3">Gag protein</fullName>
    </recommendedName>
</protein>
<evidence type="ECO:0008006" key="3">
    <source>
        <dbReference type="Google" id="ProtNLM"/>
    </source>
</evidence>
<evidence type="ECO:0000313" key="1">
    <source>
        <dbReference type="EMBL" id="KAL0631086.1"/>
    </source>
</evidence>